<protein>
    <submittedName>
        <fullName evidence="2">Retrovirus-related Pol polyprotein from transposon opus</fullName>
    </submittedName>
</protein>
<name>A0A8X6PEL8_NEPPI</name>
<evidence type="ECO:0000313" key="3">
    <source>
        <dbReference type="Proteomes" id="UP000887013"/>
    </source>
</evidence>
<evidence type="ECO:0000313" key="2">
    <source>
        <dbReference type="EMBL" id="GFT66340.1"/>
    </source>
</evidence>
<dbReference type="EMBL" id="BMAW01115499">
    <property type="protein sequence ID" value="GFT66340.1"/>
    <property type="molecule type" value="Genomic_DNA"/>
</dbReference>
<keyword evidence="1" id="KW-0175">Coiled coil</keyword>
<reference evidence="2" key="1">
    <citation type="submission" date="2020-08" db="EMBL/GenBank/DDBJ databases">
        <title>Multicomponent nature underlies the extraordinary mechanical properties of spider dragline silk.</title>
        <authorList>
            <person name="Kono N."/>
            <person name="Nakamura H."/>
            <person name="Mori M."/>
            <person name="Yoshida Y."/>
            <person name="Ohtoshi R."/>
            <person name="Malay A.D."/>
            <person name="Moran D.A.P."/>
            <person name="Tomita M."/>
            <person name="Numata K."/>
            <person name="Arakawa K."/>
        </authorList>
    </citation>
    <scope>NUCLEOTIDE SEQUENCE</scope>
</reference>
<proteinExistence type="predicted"/>
<evidence type="ECO:0000256" key="1">
    <source>
        <dbReference type="SAM" id="Coils"/>
    </source>
</evidence>
<comment type="caution">
    <text evidence="2">The sequence shown here is derived from an EMBL/GenBank/DDBJ whole genome shotgun (WGS) entry which is preliminary data.</text>
</comment>
<gene>
    <name evidence="2" type="primary">X975_15680</name>
    <name evidence="2" type="ORF">NPIL_670421</name>
</gene>
<accession>A0A8X6PEL8</accession>
<feature type="coiled-coil region" evidence="1">
    <location>
        <begin position="53"/>
        <end position="95"/>
    </location>
</feature>
<dbReference type="PANTHER" id="PTHR46888">
    <property type="entry name" value="ZINC KNUCKLE DOMAINCONTAINING PROTEIN-RELATED"/>
    <property type="match status" value="1"/>
</dbReference>
<dbReference type="PANTHER" id="PTHR46888:SF1">
    <property type="entry name" value="RIBONUCLEASE H"/>
    <property type="match status" value="1"/>
</dbReference>
<organism evidence="2 3">
    <name type="scientific">Nephila pilipes</name>
    <name type="common">Giant wood spider</name>
    <name type="synonym">Nephila maculata</name>
    <dbReference type="NCBI Taxonomy" id="299642"/>
    <lineage>
        <taxon>Eukaryota</taxon>
        <taxon>Metazoa</taxon>
        <taxon>Ecdysozoa</taxon>
        <taxon>Arthropoda</taxon>
        <taxon>Chelicerata</taxon>
        <taxon>Arachnida</taxon>
        <taxon>Araneae</taxon>
        <taxon>Araneomorphae</taxon>
        <taxon>Entelegynae</taxon>
        <taxon>Araneoidea</taxon>
        <taxon>Nephilidae</taxon>
        <taxon>Nephila</taxon>
    </lineage>
</organism>
<dbReference type="OrthoDB" id="6437161at2759"/>
<sequence>MAFLNKSRKIDLIQLARDLNKSPDPSMSKIVLRDLIISSKYYKEEEAKELLEVITAERLYTEQQQKLEQQEQLMIEKLRLEIELSRNVNQSAAQNNGQTSRVKSLDEIVKMVRLLTVKVPSKSDGRDYFFSSLEKAFAIVNVSDEFKPKVLLCILGDKVSHLLINLGEEELKDYESLKQDMLKEYEPSPKICLENFRKAKRYPDETFSQFASSLTSMWLYYCKFRGAYDFESVNRLIFADKMFEMLDSEMATHIGLLQGKEWYKPRDLGKQYDIFYSSKGNSYDGPARVIPRQAIEDKLSKLVKTSISLDGKLIHALGDSGTKITVVKKDLVPRISVEGASTIYLKGICGPVVKCPLVYVPTGLATGGQVNVVHQQVLCALAEVLVEDVLLPPDVLDMLGGARSEENSLAQSYQYLGGDSGALGETKVSSGILLAKAPENVEDSQSNITSCRNEVVTSIT</sequence>
<dbReference type="Proteomes" id="UP000887013">
    <property type="component" value="Unassembled WGS sequence"/>
</dbReference>
<dbReference type="AlphaFoldDB" id="A0A8X6PEL8"/>
<keyword evidence="3" id="KW-1185">Reference proteome</keyword>